<dbReference type="EMBL" id="BAABGY010000009">
    <property type="protein sequence ID" value="GAA4337305.1"/>
    <property type="molecule type" value="Genomic_DNA"/>
</dbReference>
<comment type="caution">
    <text evidence="4">The sequence shown here is derived from an EMBL/GenBank/DDBJ whole genome shotgun (WGS) entry which is preliminary data.</text>
</comment>
<dbReference type="PANTHER" id="PTHR13966">
    <property type="entry name" value="ENDONUCLEASE RELATED"/>
    <property type="match status" value="1"/>
</dbReference>
<keyword evidence="4" id="KW-0255">Endonuclease</keyword>
<protein>
    <submittedName>
        <fullName evidence="4">DNA/RNA non-specific endonuclease</fullName>
    </submittedName>
</protein>
<proteinExistence type="predicted"/>
<evidence type="ECO:0000313" key="4">
    <source>
        <dbReference type="EMBL" id="GAA4337305.1"/>
    </source>
</evidence>
<dbReference type="CDD" id="cd00091">
    <property type="entry name" value="NUC"/>
    <property type="match status" value="1"/>
</dbReference>
<dbReference type="RefSeq" id="WP_345256886.1">
    <property type="nucleotide sequence ID" value="NZ_BAABGY010000009.1"/>
</dbReference>
<dbReference type="GO" id="GO:0004519">
    <property type="term" value="F:endonuclease activity"/>
    <property type="evidence" value="ECO:0007669"/>
    <property type="project" value="UniProtKB-KW"/>
</dbReference>
<dbReference type="Gene3D" id="3.40.570.10">
    <property type="entry name" value="Extracellular Endonuclease, subunit A"/>
    <property type="match status" value="1"/>
</dbReference>
<name>A0ABP8HD76_9BACT</name>
<organism evidence="4 5">
    <name type="scientific">Flaviaesturariibacter amylovorans</name>
    <dbReference type="NCBI Taxonomy" id="1084520"/>
    <lineage>
        <taxon>Bacteria</taxon>
        <taxon>Pseudomonadati</taxon>
        <taxon>Bacteroidota</taxon>
        <taxon>Chitinophagia</taxon>
        <taxon>Chitinophagales</taxon>
        <taxon>Chitinophagaceae</taxon>
        <taxon>Flaviaestuariibacter</taxon>
    </lineage>
</organism>
<dbReference type="SMART" id="SM00477">
    <property type="entry name" value="NUC"/>
    <property type="match status" value="1"/>
</dbReference>
<keyword evidence="4" id="KW-0540">Nuclease</keyword>
<evidence type="ECO:0000259" key="3">
    <source>
        <dbReference type="SMART" id="SM00892"/>
    </source>
</evidence>
<keyword evidence="5" id="KW-1185">Reference proteome</keyword>
<dbReference type="InterPro" id="IPR040255">
    <property type="entry name" value="Non-specific_endonuclease"/>
</dbReference>
<feature type="compositionally biased region" description="Polar residues" evidence="1">
    <location>
        <begin position="47"/>
        <end position="66"/>
    </location>
</feature>
<accession>A0ABP8HD76</accession>
<reference evidence="5" key="1">
    <citation type="journal article" date="2019" name="Int. J. Syst. Evol. Microbiol.">
        <title>The Global Catalogue of Microorganisms (GCM) 10K type strain sequencing project: providing services to taxonomists for standard genome sequencing and annotation.</title>
        <authorList>
            <consortium name="The Broad Institute Genomics Platform"/>
            <consortium name="The Broad Institute Genome Sequencing Center for Infectious Disease"/>
            <person name="Wu L."/>
            <person name="Ma J."/>
        </authorList>
    </citation>
    <scope>NUCLEOTIDE SEQUENCE [LARGE SCALE GENOMIC DNA]</scope>
    <source>
        <strain evidence="5">JCM 17919</strain>
    </source>
</reference>
<keyword evidence="4" id="KW-0378">Hydrolase</keyword>
<sequence length="304" mass="32850">MKKQFRSLAFVLGLALFVVGCKKETVSESPESTPGVAWHDRQDVSDPLSSARSSTENMTLGNPSGATTNTAYPDNYLMTKTQYSLSYNRSRACPNWVSWHIDPTWLGSAARQDDFRADATLPTGWYRAGSTSYSGSGFDRGHNCPSADRTYSTSDNSATFLMTNMIPQAPTNNQQTWANLENYCRTLVSQGNEVYVIMGAYGIGGSGTNGAANYIDGGRITVPNRIWKVVLVLPRGTNDVARITSSTRVIAVNTPNSNSISTSWGTYRTTVDAIESATGYNLLSAVSSTLQGTLESRVDAGPTN</sequence>
<feature type="domain" description="DNA/RNA non-specific endonuclease/pyrophosphatase/phosphodiesterase" evidence="3">
    <location>
        <begin position="79"/>
        <end position="289"/>
    </location>
</feature>
<dbReference type="InterPro" id="IPR001604">
    <property type="entry name" value="Endo_G_ENPP1-like_dom"/>
</dbReference>
<dbReference type="PANTHER" id="PTHR13966:SF5">
    <property type="entry name" value="ENDONUCLEASE G, MITOCHONDRIAL"/>
    <property type="match status" value="1"/>
</dbReference>
<evidence type="ECO:0000259" key="2">
    <source>
        <dbReference type="SMART" id="SM00477"/>
    </source>
</evidence>
<evidence type="ECO:0000256" key="1">
    <source>
        <dbReference type="SAM" id="MobiDB-lite"/>
    </source>
</evidence>
<dbReference type="InterPro" id="IPR044925">
    <property type="entry name" value="His-Me_finger_sf"/>
</dbReference>
<dbReference type="Pfam" id="PF01223">
    <property type="entry name" value="Endonuclease_NS"/>
    <property type="match status" value="1"/>
</dbReference>
<dbReference type="InterPro" id="IPR044929">
    <property type="entry name" value="DNA/RNA_non-sp_Endonuclease_sf"/>
</dbReference>
<dbReference type="InterPro" id="IPR020821">
    <property type="entry name" value="ENPP1-3/EXOG-like_nuc-like"/>
</dbReference>
<dbReference type="SUPFAM" id="SSF54060">
    <property type="entry name" value="His-Me finger endonucleases"/>
    <property type="match status" value="1"/>
</dbReference>
<gene>
    <name evidence="4" type="ORF">GCM10023184_33070</name>
</gene>
<dbReference type="Proteomes" id="UP001501725">
    <property type="component" value="Unassembled WGS sequence"/>
</dbReference>
<feature type="domain" description="ENPP1-3/EXOG-like endonuclease/phosphodiesterase" evidence="2">
    <location>
        <begin position="80"/>
        <end position="289"/>
    </location>
</feature>
<dbReference type="SMART" id="SM00892">
    <property type="entry name" value="Endonuclease_NS"/>
    <property type="match status" value="1"/>
</dbReference>
<evidence type="ECO:0000313" key="5">
    <source>
        <dbReference type="Proteomes" id="UP001501725"/>
    </source>
</evidence>
<dbReference type="PROSITE" id="PS51257">
    <property type="entry name" value="PROKAR_LIPOPROTEIN"/>
    <property type="match status" value="1"/>
</dbReference>
<feature type="region of interest" description="Disordered" evidence="1">
    <location>
        <begin position="26"/>
        <end position="66"/>
    </location>
</feature>